<evidence type="ECO:0000313" key="3">
    <source>
        <dbReference type="Proteomes" id="UP001630127"/>
    </source>
</evidence>
<name>A0ABD2Y558_9GENT</name>
<gene>
    <name evidence="2" type="ORF">ACH5RR_036474</name>
</gene>
<sequence>MDSIGIDSAIEQLSKLLSLPHLTFHMKQKIQILQLDLKFVKLLICCLAKWKSADDNIEATTLEAIVNIKGLYNFGYLAIIGREFKSWDLLSSNLPDKVEQFKPEIRKTSLVLFDLSSQFISSSSISWADKILQLIDYTLMCLKDLFSLKVDKNVVPVQKQIEAVEKKLRFSRIFVEFVAKRGSNNDNKMEDFFIHFQDWAKNSACLSLLYWVDGMDENTVRKMNVILTKFMPYNPAIVEMYLELLKFSETSPSDSLLMGEIVASFADAILENVVVFLKDDFATLREGLLFLIAFLVDPTKESTTESGNVIDNLLKMSYLLPLHLSNQRLQFKGKK</sequence>
<evidence type="ECO:0000313" key="2">
    <source>
        <dbReference type="EMBL" id="KAL3502025.1"/>
    </source>
</evidence>
<comment type="caution">
    <text evidence="2">The sequence shown here is derived from an EMBL/GenBank/DDBJ whole genome shotgun (WGS) entry which is preliminary data.</text>
</comment>
<feature type="domain" description="Late blight resistance protein R1A-like N-terminal" evidence="1">
    <location>
        <begin position="96"/>
        <end position="250"/>
    </location>
</feature>
<dbReference type="EMBL" id="JBJUIK010000015">
    <property type="protein sequence ID" value="KAL3502025.1"/>
    <property type="molecule type" value="Genomic_DNA"/>
</dbReference>
<dbReference type="Proteomes" id="UP001630127">
    <property type="component" value="Unassembled WGS sequence"/>
</dbReference>
<keyword evidence="3" id="KW-1185">Reference proteome</keyword>
<proteinExistence type="predicted"/>
<evidence type="ECO:0000259" key="1">
    <source>
        <dbReference type="Pfam" id="PF12061"/>
    </source>
</evidence>
<accession>A0ABD2Y558</accession>
<dbReference type="AlphaFoldDB" id="A0ABD2Y558"/>
<organism evidence="2 3">
    <name type="scientific">Cinchona calisaya</name>
    <dbReference type="NCBI Taxonomy" id="153742"/>
    <lineage>
        <taxon>Eukaryota</taxon>
        <taxon>Viridiplantae</taxon>
        <taxon>Streptophyta</taxon>
        <taxon>Embryophyta</taxon>
        <taxon>Tracheophyta</taxon>
        <taxon>Spermatophyta</taxon>
        <taxon>Magnoliopsida</taxon>
        <taxon>eudicotyledons</taxon>
        <taxon>Gunneridae</taxon>
        <taxon>Pentapetalae</taxon>
        <taxon>asterids</taxon>
        <taxon>lamiids</taxon>
        <taxon>Gentianales</taxon>
        <taxon>Rubiaceae</taxon>
        <taxon>Cinchonoideae</taxon>
        <taxon>Cinchoneae</taxon>
        <taxon>Cinchona</taxon>
    </lineage>
</organism>
<protein>
    <recommendedName>
        <fullName evidence="1">Late blight resistance protein R1A-like N-terminal domain-containing protein</fullName>
    </recommendedName>
</protein>
<dbReference type="Pfam" id="PF12061">
    <property type="entry name" value="NB-LRR"/>
    <property type="match status" value="1"/>
</dbReference>
<dbReference type="InterPro" id="IPR021929">
    <property type="entry name" value="R1A-like_N"/>
</dbReference>
<reference evidence="2 3" key="1">
    <citation type="submission" date="2024-11" db="EMBL/GenBank/DDBJ databases">
        <title>A near-complete genome assembly of Cinchona calisaya.</title>
        <authorList>
            <person name="Lian D.C."/>
            <person name="Zhao X.W."/>
            <person name="Wei L."/>
        </authorList>
    </citation>
    <scope>NUCLEOTIDE SEQUENCE [LARGE SCALE GENOMIC DNA]</scope>
    <source>
        <tissue evidence="2">Nenye</tissue>
    </source>
</reference>